<dbReference type="Pfam" id="PF01535">
    <property type="entry name" value="PPR"/>
    <property type="match status" value="6"/>
</dbReference>
<dbReference type="Gene3D" id="1.25.40.10">
    <property type="entry name" value="Tetratricopeptide repeat domain"/>
    <property type="match status" value="7"/>
</dbReference>
<feature type="repeat" description="PPR" evidence="2">
    <location>
        <begin position="224"/>
        <end position="258"/>
    </location>
</feature>
<dbReference type="AlphaFoldDB" id="A0A9D4ZMK9"/>
<feature type="repeat" description="PPR" evidence="2">
    <location>
        <begin position="633"/>
        <end position="667"/>
    </location>
</feature>
<evidence type="ECO:0000313" key="3">
    <source>
        <dbReference type="EMBL" id="KAI5081248.1"/>
    </source>
</evidence>
<proteinExistence type="predicted"/>
<dbReference type="PROSITE" id="PS51375">
    <property type="entry name" value="PPR"/>
    <property type="match status" value="10"/>
</dbReference>
<keyword evidence="1" id="KW-0677">Repeat</keyword>
<feature type="repeat" description="PPR" evidence="2">
    <location>
        <begin position="123"/>
        <end position="157"/>
    </location>
</feature>
<dbReference type="GO" id="GO:0009451">
    <property type="term" value="P:RNA modification"/>
    <property type="evidence" value="ECO:0007669"/>
    <property type="project" value="InterPro"/>
</dbReference>
<feature type="repeat" description="PPR" evidence="2">
    <location>
        <begin position="426"/>
        <end position="460"/>
    </location>
</feature>
<dbReference type="FunFam" id="1.25.40.10:FF:000344">
    <property type="entry name" value="Pentatricopeptide repeat-containing protein"/>
    <property type="match status" value="1"/>
</dbReference>
<feature type="repeat" description="PPR" evidence="2">
    <location>
        <begin position="360"/>
        <end position="394"/>
    </location>
</feature>
<evidence type="ECO:0000256" key="2">
    <source>
        <dbReference type="PROSITE-ProRule" id="PRU00708"/>
    </source>
</evidence>
<dbReference type="InterPro" id="IPR002885">
    <property type="entry name" value="PPR_rpt"/>
</dbReference>
<accession>A0A9D4ZMK9</accession>
<comment type="caution">
    <text evidence="3">The sequence shown here is derived from an EMBL/GenBank/DDBJ whole genome shotgun (WGS) entry which is preliminary data.</text>
</comment>
<feature type="repeat" description="PPR" evidence="2">
    <location>
        <begin position="527"/>
        <end position="561"/>
    </location>
</feature>
<dbReference type="PANTHER" id="PTHR47926">
    <property type="entry name" value="PENTATRICOPEPTIDE REPEAT-CONTAINING PROTEIN"/>
    <property type="match status" value="1"/>
</dbReference>
<dbReference type="FunFam" id="1.25.40.10:FF:000393">
    <property type="entry name" value="Pentatricopeptide repeat-containing protein At1g20230"/>
    <property type="match status" value="1"/>
</dbReference>
<dbReference type="InterPro" id="IPR046960">
    <property type="entry name" value="PPR_At4g14850-like_plant"/>
</dbReference>
<evidence type="ECO:0000313" key="4">
    <source>
        <dbReference type="Proteomes" id="UP000886520"/>
    </source>
</evidence>
<evidence type="ECO:0000256" key="1">
    <source>
        <dbReference type="ARBA" id="ARBA00022737"/>
    </source>
</evidence>
<dbReference type="GO" id="GO:0003723">
    <property type="term" value="F:RNA binding"/>
    <property type="evidence" value="ECO:0007669"/>
    <property type="project" value="InterPro"/>
</dbReference>
<dbReference type="InterPro" id="IPR011990">
    <property type="entry name" value="TPR-like_helical_dom_sf"/>
</dbReference>
<keyword evidence="4" id="KW-1185">Reference proteome</keyword>
<dbReference type="PANTHER" id="PTHR47926:SF382">
    <property type="entry name" value="PENTACOTRIPEPTIDE-REPEAT REGION OF PRORP DOMAIN-CONTAINING PROTEIN"/>
    <property type="match status" value="1"/>
</dbReference>
<dbReference type="Pfam" id="PF13041">
    <property type="entry name" value="PPR_2"/>
    <property type="match status" value="4"/>
</dbReference>
<name>A0A9D4ZMK9_ADICA</name>
<dbReference type="FunFam" id="1.25.40.10:FF:000158">
    <property type="entry name" value="pentatricopeptide repeat-containing protein At2g33680"/>
    <property type="match status" value="1"/>
</dbReference>
<reference evidence="3" key="1">
    <citation type="submission" date="2021-01" db="EMBL/GenBank/DDBJ databases">
        <title>Adiantum capillus-veneris genome.</title>
        <authorList>
            <person name="Fang Y."/>
            <person name="Liao Q."/>
        </authorList>
    </citation>
    <scope>NUCLEOTIDE SEQUENCE</scope>
    <source>
        <strain evidence="3">H3</strain>
        <tissue evidence="3">Leaf</tissue>
    </source>
</reference>
<dbReference type="EMBL" id="JABFUD020000004">
    <property type="protein sequence ID" value="KAI5081248.1"/>
    <property type="molecule type" value="Genomic_DNA"/>
</dbReference>
<dbReference type="OrthoDB" id="185373at2759"/>
<dbReference type="NCBIfam" id="TIGR00756">
    <property type="entry name" value="PPR"/>
    <property type="match status" value="7"/>
</dbReference>
<protein>
    <recommendedName>
        <fullName evidence="5">Pentatricopeptide repeat-containing protein</fullName>
    </recommendedName>
</protein>
<feature type="repeat" description="PPR" evidence="2">
    <location>
        <begin position="325"/>
        <end position="359"/>
    </location>
</feature>
<dbReference type="FunFam" id="1.25.40.10:FF:000031">
    <property type="entry name" value="Pentatricopeptide repeat-containing protein mitochondrial"/>
    <property type="match status" value="1"/>
</dbReference>
<dbReference type="GO" id="GO:0048731">
    <property type="term" value="P:system development"/>
    <property type="evidence" value="ECO:0007669"/>
    <property type="project" value="UniProtKB-ARBA"/>
</dbReference>
<evidence type="ECO:0008006" key="5">
    <source>
        <dbReference type="Google" id="ProtNLM"/>
    </source>
</evidence>
<organism evidence="3 4">
    <name type="scientific">Adiantum capillus-veneris</name>
    <name type="common">Maidenhair fern</name>
    <dbReference type="NCBI Taxonomy" id="13818"/>
    <lineage>
        <taxon>Eukaryota</taxon>
        <taxon>Viridiplantae</taxon>
        <taxon>Streptophyta</taxon>
        <taxon>Embryophyta</taxon>
        <taxon>Tracheophyta</taxon>
        <taxon>Polypodiopsida</taxon>
        <taxon>Polypodiidae</taxon>
        <taxon>Polypodiales</taxon>
        <taxon>Pteridineae</taxon>
        <taxon>Pteridaceae</taxon>
        <taxon>Vittarioideae</taxon>
        <taxon>Adiantum</taxon>
    </lineage>
</organism>
<gene>
    <name evidence="3" type="ORF">GOP47_0004431</name>
</gene>
<dbReference type="FunFam" id="1.25.40.10:FF:000285">
    <property type="entry name" value="Pentatricopeptide repeat-containing protein, chloroplastic"/>
    <property type="match status" value="1"/>
</dbReference>
<feature type="repeat" description="PPR" evidence="2">
    <location>
        <begin position="193"/>
        <end position="223"/>
    </location>
</feature>
<feature type="repeat" description="PPR" evidence="2">
    <location>
        <begin position="496"/>
        <end position="526"/>
    </location>
</feature>
<sequence>MYASTAPSTAVVCGVIGDRMPERSLHFNGPQKTAWDTMEIEDALARLELMSMSEVPSLDDFIHISKTCKKSKNTVLARRLQTQLSAHGLETHGSLGNYLVPMFVECGVVPDAQQAFYKLSDPNDYSWSSLVQGYVNCRQFTQAFDLYGEMKINHIYPGKYASVALLKACAKLKYIERGQELYGEIVKMGCDDDLFAYNSLLDMYAKGGRLAEAQDLFDMLPTRDIVSWNCLVSGYLEHGLGEEALSSYEKMQAEDLDPTPVTFVCGLKASSSMKAIRKGQTIHFEIVKDGYEQNTFIGSTIIDMYSKCGSLEEAKDVFDELLVKDVVAWTALISGYVEHEFFEEAFQYLEQMQCLGVQPNEVTYICALKACSSTGITDKGLVLHEKLIEEGFESAPSIGSILVGMYAKCGSLLEAQDVFDTLTCRDVVSWTALISGYAEHGLLDEAMLCIEKMQVEGMSPDPIMFLCILKTCGSTVAADKGREMHLQLVQEGFECDLFVANTLVDMYGKCGLLEDAQEVFYEMPLHDVISWNALIAGYAQHGLSQEAQKCWEQMLLDGVPANVVSWNTLIQDKAVHGENEAVLKLHAQMQEQGLIPDSVTLVAILTASGNSADSKMGKRVHAQIHRNEHVGMDAIVHTALVDMYAKCGRMVDAQQVFDELPRKDLVGWSALSMGYARQGEFGQFFSLLERMIQQGLLLDDYSLHSVLTTCSHSGLVGKGQILAKHISEEVGFGLSNVHHNCMVDLLGRAGRLDEAAALLEKMPYQPSSVTWSMVLGACQNWGNAELATGAFGEGAITTEDHSALFVLMSNMAAQKGEEIEDL</sequence>
<dbReference type="Proteomes" id="UP000886520">
    <property type="component" value="Chromosome 4"/>
</dbReference>
<feature type="repeat" description="PPR" evidence="2">
    <location>
        <begin position="562"/>
        <end position="596"/>
    </location>
</feature>